<dbReference type="InterPro" id="IPR050268">
    <property type="entry name" value="NADH-dep_flavin_reductase"/>
</dbReference>
<dbReference type="GO" id="GO:0010181">
    <property type="term" value="F:FMN binding"/>
    <property type="evidence" value="ECO:0007669"/>
    <property type="project" value="InterPro"/>
</dbReference>
<gene>
    <name evidence="3" type="ORF">FAZ98_29790</name>
</gene>
<dbReference type="Gene3D" id="2.30.110.10">
    <property type="entry name" value="Electron Transport, Fmn-binding Protein, Chain A"/>
    <property type="match status" value="1"/>
</dbReference>
<evidence type="ECO:0000313" key="4">
    <source>
        <dbReference type="Proteomes" id="UP000433577"/>
    </source>
</evidence>
<reference evidence="3 4" key="1">
    <citation type="submission" date="2019-12" db="EMBL/GenBank/DDBJ databases">
        <title>Paraburkholderia acidiphila 7Q-K02 sp. nov and Paraburkholderia acidisoli DHF22 sp. nov., two strains isolated from forest soil.</title>
        <authorList>
            <person name="Gao Z."/>
            <person name="Qiu L."/>
        </authorList>
    </citation>
    <scope>NUCLEOTIDE SEQUENCE [LARGE SCALE GENOMIC DNA]</scope>
    <source>
        <strain evidence="3 4">DHF22</strain>
    </source>
</reference>
<dbReference type="KEGG" id="pacs:FAZ98_29790"/>
<dbReference type="GO" id="GO:0042602">
    <property type="term" value="F:riboflavin reductase (NADPH) activity"/>
    <property type="evidence" value="ECO:0007669"/>
    <property type="project" value="TreeGrafter"/>
</dbReference>
<dbReference type="Pfam" id="PF01613">
    <property type="entry name" value="Flavin_Reduct"/>
    <property type="match status" value="1"/>
</dbReference>
<dbReference type="SUPFAM" id="SSF50475">
    <property type="entry name" value="FMN-binding split barrel"/>
    <property type="match status" value="1"/>
</dbReference>
<dbReference type="SMART" id="SM00903">
    <property type="entry name" value="Flavin_Reduct"/>
    <property type="match status" value="1"/>
</dbReference>
<keyword evidence="4" id="KW-1185">Reference proteome</keyword>
<name>A0A7Z2GQN5_9BURK</name>
<proteinExistence type="predicted"/>
<dbReference type="PANTHER" id="PTHR30466">
    <property type="entry name" value="FLAVIN REDUCTASE"/>
    <property type="match status" value="1"/>
</dbReference>
<dbReference type="RefSeq" id="WP_158957040.1">
    <property type="nucleotide sequence ID" value="NZ_CP046916.1"/>
</dbReference>
<sequence length="180" mass="19048">MSLFENPAEPRAFAPADEFRRGMRRLAGGVTIVAARLADGSPCGLAATAVCSVTTEPAALLTCVNRSSSLGSVIAEGMPFTVNVLAAHHEELARAFGGMLGLDQTARFLAGDWREAHNGAPRLADALVSFTCRVARTVDVSSHLVVIGEVEHVNLPEDDAARPHLIYHNGTFRQIGESSA</sequence>
<evidence type="ECO:0000256" key="1">
    <source>
        <dbReference type="ARBA" id="ARBA00023002"/>
    </source>
</evidence>
<evidence type="ECO:0000259" key="2">
    <source>
        <dbReference type="SMART" id="SM00903"/>
    </source>
</evidence>
<dbReference type="AlphaFoldDB" id="A0A7Z2GQN5"/>
<dbReference type="OrthoDB" id="8525727at2"/>
<keyword evidence="1" id="KW-0560">Oxidoreductase</keyword>
<dbReference type="InterPro" id="IPR012349">
    <property type="entry name" value="Split_barrel_FMN-bd"/>
</dbReference>
<dbReference type="InterPro" id="IPR002563">
    <property type="entry name" value="Flavin_Rdtase-like_dom"/>
</dbReference>
<dbReference type="GO" id="GO:0006208">
    <property type="term" value="P:pyrimidine nucleobase catabolic process"/>
    <property type="evidence" value="ECO:0007669"/>
    <property type="project" value="TreeGrafter"/>
</dbReference>
<dbReference type="Proteomes" id="UP000433577">
    <property type="component" value="Chromosome 4"/>
</dbReference>
<evidence type="ECO:0000313" key="3">
    <source>
        <dbReference type="EMBL" id="QGZ66011.1"/>
    </source>
</evidence>
<dbReference type="PANTHER" id="PTHR30466:SF1">
    <property type="entry name" value="FMN REDUCTASE (NADH) RUTF"/>
    <property type="match status" value="1"/>
</dbReference>
<accession>A0A7Z2GQN5</accession>
<protein>
    <submittedName>
        <fullName evidence="3">Flavin reductase</fullName>
    </submittedName>
</protein>
<feature type="domain" description="Flavin reductase like" evidence="2">
    <location>
        <begin position="23"/>
        <end position="174"/>
    </location>
</feature>
<organism evidence="3 4">
    <name type="scientific">Paraburkholderia acidisoli</name>
    <dbReference type="NCBI Taxonomy" id="2571748"/>
    <lineage>
        <taxon>Bacteria</taxon>
        <taxon>Pseudomonadati</taxon>
        <taxon>Pseudomonadota</taxon>
        <taxon>Betaproteobacteria</taxon>
        <taxon>Burkholderiales</taxon>
        <taxon>Burkholderiaceae</taxon>
        <taxon>Paraburkholderia</taxon>
    </lineage>
</organism>
<dbReference type="EMBL" id="CP046916">
    <property type="protein sequence ID" value="QGZ66011.1"/>
    <property type="molecule type" value="Genomic_DNA"/>
</dbReference>